<name>A0A917IBR4_9HYPH</name>
<feature type="region of interest" description="Disordered" evidence="1">
    <location>
        <begin position="87"/>
        <end position="112"/>
    </location>
</feature>
<sequence length="112" mass="12091">MTDDTLTSVDTITIAALLRALQVVITAYNAEHADPAALQALEQRTIAEIKALDTGDFTYEEQAEGLAEGLIYARAMFRYALANPGRPSLPSDGQPAALDVSADQPLLQHHRN</sequence>
<reference evidence="2" key="1">
    <citation type="journal article" date="2014" name="Int. J. Syst. Evol. Microbiol.">
        <title>Complete genome sequence of Corynebacterium casei LMG S-19264T (=DSM 44701T), isolated from a smear-ripened cheese.</title>
        <authorList>
            <consortium name="US DOE Joint Genome Institute (JGI-PGF)"/>
            <person name="Walter F."/>
            <person name="Albersmeier A."/>
            <person name="Kalinowski J."/>
            <person name="Ruckert C."/>
        </authorList>
    </citation>
    <scope>NUCLEOTIDE SEQUENCE</scope>
    <source>
        <strain evidence="2">CGMCC 1.12214</strain>
    </source>
</reference>
<protein>
    <submittedName>
        <fullName evidence="2">Uncharacterized protein</fullName>
    </submittedName>
</protein>
<evidence type="ECO:0000313" key="2">
    <source>
        <dbReference type="EMBL" id="GGH33874.1"/>
    </source>
</evidence>
<dbReference type="AlphaFoldDB" id="A0A917IBR4"/>
<keyword evidence="3" id="KW-1185">Reference proteome</keyword>
<evidence type="ECO:0000313" key="3">
    <source>
        <dbReference type="Proteomes" id="UP000603912"/>
    </source>
</evidence>
<evidence type="ECO:0000256" key="1">
    <source>
        <dbReference type="SAM" id="MobiDB-lite"/>
    </source>
</evidence>
<dbReference type="EMBL" id="BMES01000003">
    <property type="protein sequence ID" value="GGH33874.1"/>
    <property type="molecule type" value="Genomic_DNA"/>
</dbReference>
<reference evidence="2" key="2">
    <citation type="submission" date="2020-09" db="EMBL/GenBank/DDBJ databases">
        <authorList>
            <person name="Sun Q."/>
            <person name="Zhou Y."/>
        </authorList>
    </citation>
    <scope>NUCLEOTIDE SEQUENCE</scope>
    <source>
        <strain evidence="2">CGMCC 1.12214</strain>
    </source>
</reference>
<comment type="caution">
    <text evidence="2">The sequence shown here is derived from an EMBL/GenBank/DDBJ whole genome shotgun (WGS) entry which is preliminary data.</text>
</comment>
<gene>
    <name evidence="2" type="ORF">GCM10007036_46880</name>
</gene>
<dbReference type="RefSeq" id="WP_188520219.1">
    <property type="nucleotide sequence ID" value="NZ_BMES01000003.1"/>
</dbReference>
<dbReference type="Proteomes" id="UP000603912">
    <property type="component" value="Unassembled WGS sequence"/>
</dbReference>
<accession>A0A917IBR4</accession>
<proteinExistence type="predicted"/>
<organism evidence="2 3">
    <name type="scientific">Alsobacter metallidurans</name>
    <dbReference type="NCBI Taxonomy" id="340221"/>
    <lineage>
        <taxon>Bacteria</taxon>
        <taxon>Pseudomonadati</taxon>
        <taxon>Pseudomonadota</taxon>
        <taxon>Alphaproteobacteria</taxon>
        <taxon>Hyphomicrobiales</taxon>
        <taxon>Alsobacteraceae</taxon>
        <taxon>Alsobacter</taxon>
    </lineage>
</organism>